<feature type="transmembrane region" description="Helical" evidence="2">
    <location>
        <begin position="21"/>
        <end position="41"/>
    </location>
</feature>
<keyword evidence="1" id="KW-0732">Signal</keyword>
<keyword evidence="2" id="KW-1133">Transmembrane helix</keyword>
<dbReference type="Proteomes" id="UP000004528">
    <property type="component" value="Unassembled WGS sequence"/>
</dbReference>
<keyword evidence="2" id="KW-0812">Transmembrane</keyword>
<evidence type="ECO:0000313" key="4">
    <source>
        <dbReference type="Proteomes" id="UP000004528"/>
    </source>
</evidence>
<evidence type="ECO:0000313" key="3">
    <source>
        <dbReference type="EMBL" id="EER74240.1"/>
    </source>
</evidence>
<name>C5RC23_WEIPA</name>
<dbReference type="HOGENOM" id="CLU_1194505_0_0_9"/>
<dbReference type="EMBL" id="ACKU01000030">
    <property type="protein sequence ID" value="EER74240.1"/>
    <property type="molecule type" value="Genomic_DNA"/>
</dbReference>
<proteinExistence type="predicted"/>
<dbReference type="InterPro" id="IPR024418">
    <property type="entry name" value="DUF3862"/>
</dbReference>
<dbReference type="Pfam" id="PF12978">
    <property type="entry name" value="DUF3862"/>
    <property type="match status" value="1"/>
</dbReference>
<keyword evidence="2" id="KW-0472">Membrane</keyword>
<dbReference type="AlphaFoldDB" id="C5RC23"/>
<protein>
    <recommendedName>
        <fullName evidence="5">DUF3862 domain-containing protein</fullName>
    </recommendedName>
</protein>
<comment type="caution">
    <text evidence="3">The sequence shown here is derived from an EMBL/GenBank/DDBJ whole genome shotgun (WGS) entry which is preliminary data.</text>
</comment>
<gene>
    <name evidence="3" type="ORF">HMPREF0877_1519</name>
</gene>
<keyword evidence="4" id="KW-1185">Reference proteome</keyword>
<organism evidence="3 4">
    <name type="scientific">Weissella paramesenteroides ATCC 33313</name>
    <dbReference type="NCBI Taxonomy" id="585506"/>
    <lineage>
        <taxon>Bacteria</taxon>
        <taxon>Bacillati</taxon>
        <taxon>Bacillota</taxon>
        <taxon>Bacilli</taxon>
        <taxon>Lactobacillales</taxon>
        <taxon>Lactobacillaceae</taxon>
        <taxon>Weissella</taxon>
    </lineage>
</organism>
<sequence length="232" mass="25479">MIFLIKIISNKERYRLMKKKIITVIAGIIAIILIVVVSDHYQGTTGSSDNTASSHKWTKKSFDQLKVGDFNETGKGGSSYESIVAKYGRPDKKSKTKADNHILTVVSWKNIAGDYTGVTLTFMSQKDSSKTAKLTSKTLLDSKTINLAKKWTMTTYNAVELEDKNDQEHAGDSLSSLTSKYGKPAVLTIARINGKVQTNAVWHNTNGGANGTVSIDFSSHNTAVDKSQEKLR</sequence>
<evidence type="ECO:0008006" key="5">
    <source>
        <dbReference type="Google" id="ProtNLM"/>
    </source>
</evidence>
<dbReference type="InterPro" id="IPR037873">
    <property type="entry name" value="BamE-like"/>
</dbReference>
<reference evidence="3 4" key="1">
    <citation type="submission" date="2009-04" db="EMBL/GenBank/DDBJ databases">
        <authorList>
            <person name="Qin X."/>
            <person name="Bachman B."/>
            <person name="Battles P."/>
            <person name="Bell A."/>
            <person name="Bess C."/>
            <person name="Bickham C."/>
            <person name="Chaboub L."/>
            <person name="Chen D."/>
            <person name="Coyle M."/>
            <person name="Deiros D.R."/>
            <person name="Dinh H."/>
            <person name="Forbes L."/>
            <person name="Fowler G."/>
            <person name="Francisco L."/>
            <person name="Fu Q."/>
            <person name="Gubbala S."/>
            <person name="Hale W."/>
            <person name="Han Y."/>
            <person name="Hemphill L."/>
            <person name="Highlander S.K."/>
            <person name="Hirani K."/>
            <person name="Hogues M."/>
            <person name="Jackson L."/>
            <person name="Jakkamsetti A."/>
            <person name="Javaid M."/>
            <person name="Jiang H."/>
            <person name="Korchina V."/>
            <person name="Kovar C."/>
            <person name="Lara F."/>
            <person name="Lee S."/>
            <person name="Mata R."/>
            <person name="Mathew T."/>
            <person name="Moen C."/>
            <person name="Morales K."/>
            <person name="Munidasa M."/>
            <person name="Nazareth L."/>
            <person name="Ngo R."/>
            <person name="Nguyen L."/>
            <person name="Okwuonu G."/>
            <person name="Ongeri F."/>
            <person name="Patil S."/>
            <person name="Petrosino J."/>
            <person name="Pham C."/>
            <person name="Pham P."/>
            <person name="Pu L.-L."/>
            <person name="Puazo M."/>
            <person name="Raj R."/>
            <person name="Reid J."/>
            <person name="Rouhana J."/>
            <person name="Saada N."/>
            <person name="Shang Y."/>
            <person name="Simmons D."/>
            <person name="Thornton R."/>
            <person name="Warren J."/>
            <person name="Weissenberger G."/>
            <person name="Zhang J."/>
            <person name="Zhang L."/>
            <person name="Zhou C."/>
            <person name="Zhu D."/>
            <person name="Muzny D."/>
            <person name="Worley K."/>
            <person name="Gibbs R."/>
        </authorList>
    </citation>
    <scope>NUCLEOTIDE SEQUENCE [LARGE SCALE GENOMIC DNA]</scope>
    <source>
        <strain evidence="3 4">ATCC 33313</strain>
    </source>
</reference>
<accession>C5RC23</accession>
<evidence type="ECO:0000256" key="1">
    <source>
        <dbReference type="ARBA" id="ARBA00022729"/>
    </source>
</evidence>
<dbReference type="Gene3D" id="3.30.1450.10">
    <property type="match status" value="2"/>
</dbReference>
<evidence type="ECO:0000256" key="2">
    <source>
        <dbReference type="SAM" id="Phobius"/>
    </source>
</evidence>
<dbReference type="OrthoDB" id="2149613at2"/>